<feature type="signal peptide" evidence="3">
    <location>
        <begin position="1"/>
        <end position="20"/>
    </location>
</feature>
<proteinExistence type="predicted"/>
<evidence type="ECO:0000256" key="1">
    <source>
        <dbReference type="PROSITE-ProRule" id="PRU00339"/>
    </source>
</evidence>
<protein>
    <recommendedName>
        <fullName evidence="6">Tetratricopeptide repeat protein</fullName>
    </recommendedName>
</protein>
<feature type="repeat" description="TPR" evidence="1">
    <location>
        <begin position="61"/>
        <end position="94"/>
    </location>
</feature>
<dbReference type="AlphaFoldDB" id="A0A8D5FPF1"/>
<dbReference type="KEGG" id="dbk:DGMP_35360"/>
<keyword evidence="1" id="KW-0802">TPR repeat</keyword>
<sequence length="156" mass="17527">MKHRFSAGILVVVLATFSLAAISTADNRSLFTRANEAMGKGEYGTAAELYEKLVQKSGYSADVLFNLAVSYEHSGQPGKAILNYERALRLDPSDSDIKGNLHLLRKKNGLYAREFSWSEKFFQLLNMDQWLLTSLVFLVIFTLLQLATLRLPCPLH</sequence>
<keyword evidence="3" id="KW-0732">Signal</keyword>
<feature type="transmembrane region" description="Helical" evidence="2">
    <location>
        <begin position="130"/>
        <end position="149"/>
    </location>
</feature>
<accession>A0A8D5FPF1</accession>
<dbReference type="RefSeq" id="WP_228855151.1">
    <property type="nucleotide sequence ID" value="NZ_AP024086.1"/>
</dbReference>
<keyword evidence="5" id="KW-1185">Reference proteome</keyword>
<dbReference type="PROSITE" id="PS50005">
    <property type="entry name" value="TPR"/>
    <property type="match status" value="1"/>
</dbReference>
<feature type="chain" id="PRO_5034146246" description="Tetratricopeptide repeat protein" evidence="3">
    <location>
        <begin position="21"/>
        <end position="156"/>
    </location>
</feature>
<reference evidence="4" key="1">
    <citation type="submission" date="2020-09" db="EMBL/GenBank/DDBJ databases">
        <title>Desulfogranum mesoprofundum gen. nov., sp. nov., a novel mesophilic, sulfate-reducing chemolithoautotroph isolated from a deep-sea hydrothermal vent chimney in the Suiyo Seamount.</title>
        <authorList>
            <person name="Hashimoto Y."/>
            <person name="Nakagawa S."/>
        </authorList>
    </citation>
    <scope>NUCLEOTIDE SEQUENCE</scope>
    <source>
        <strain evidence="4">KT2</strain>
    </source>
</reference>
<dbReference type="Proteomes" id="UP000826725">
    <property type="component" value="Chromosome"/>
</dbReference>
<dbReference type="Pfam" id="PF13432">
    <property type="entry name" value="TPR_16"/>
    <property type="match status" value="1"/>
</dbReference>
<dbReference type="EMBL" id="AP024086">
    <property type="protein sequence ID" value="BCL62843.1"/>
    <property type="molecule type" value="Genomic_DNA"/>
</dbReference>
<dbReference type="PROSITE" id="PS50293">
    <property type="entry name" value="TPR_REGION"/>
    <property type="match status" value="1"/>
</dbReference>
<keyword evidence="2" id="KW-0472">Membrane</keyword>
<keyword evidence="2" id="KW-1133">Transmembrane helix</keyword>
<gene>
    <name evidence="4" type="ORF">DGMP_35360</name>
</gene>
<evidence type="ECO:0008006" key="6">
    <source>
        <dbReference type="Google" id="ProtNLM"/>
    </source>
</evidence>
<name>A0A8D5FPF1_9BACT</name>
<evidence type="ECO:0000313" key="4">
    <source>
        <dbReference type="EMBL" id="BCL62843.1"/>
    </source>
</evidence>
<dbReference type="InterPro" id="IPR019734">
    <property type="entry name" value="TPR_rpt"/>
</dbReference>
<organism evidence="4 5">
    <name type="scientific">Desulfomarina profundi</name>
    <dbReference type="NCBI Taxonomy" id="2772557"/>
    <lineage>
        <taxon>Bacteria</taxon>
        <taxon>Pseudomonadati</taxon>
        <taxon>Thermodesulfobacteriota</taxon>
        <taxon>Desulfobulbia</taxon>
        <taxon>Desulfobulbales</taxon>
        <taxon>Desulfobulbaceae</taxon>
        <taxon>Desulfomarina</taxon>
    </lineage>
</organism>
<evidence type="ECO:0000313" key="5">
    <source>
        <dbReference type="Proteomes" id="UP000826725"/>
    </source>
</evidence>
<evidence type="ECO:0000256" key="3">
    <source>
        <dbReference type="SAM" id="SignalP"/>
    </source>
</evidence>
<keyword evidence="2" id="KW-0812">Transmembrane</keyword>
<evidence type="ECO:0000256" key="2">
    <source>
        <dbReference type="SAM" id="Phobius"/>
    </source>
</evidence>
<dbReference type="SMART" id="SM00028">
    <property type="entry name" value="TPR"/>
    <property type="match status" value="2"/>
</dbReference>